<proteinExistence type="predicted"/>
<keyword evidence="3" id="KW-1185">Reference proteome</keyword>
<sequence>MNGFDWPALMRAGMRGLGLSPEAFWRLTPVELRVLLGTSAGAAPLGRSRLDQLLVAYPDQVAPPAPGPENTGETENDRD</sequence>
<evidence type="ECO:0000313" key="3">
    <source>
        <dbReference type="Proteomes" id="UP000316030"/>
    </source>
</evidence>
<dbReference type="AlphaFoldDB" id="A0A521FM17"/>
<feature type="region of interest" description="Disordered" evidence="1">
    <location>
        <begin position="59"/>
        <end position="79"/>
    </location>
</feature>
<dbReference type="Proteomes" id="UP000316030">
    <property type="component" value="Unassembled WGS sequence"/>
</dbReference>
<dbReference type="RefSeq" id="WP_142494649.1">
    <property type="nucleotide sequence ID" value="NZ_FXTO01000035.1"/>
</dbReference>
<evidence type="ECO:0000256" key="1">
    <source>
        <dbReference type="SAM" id="MobiDB-lite"/>
    </source>
</evidence>
<dbReference type="NCBIfam" id="TIGR02216">
    <property type="entry name" value="phage_TIGR02216"/>
    <property type="match status" value="1"/>
</dbReference>
<dbReference type="Pfam" id="PF09550">
    <property type="entry name" value="Phage_TAC_6"/>
    <property type="match status" value="1"/>
</dbReference>
<gene>
    <name evidence="2" type="ORF">SAMN06265173_1358</name>
</gene>
<evidence type="ECO:0000313" key="2">
    <source>
        <dbReference type="EMBL" id="SMO97134.1"/>
    </source>
</evidence>
<dbReference type="InterPro" id="IPR011739">
    <property type="entry name" value="GTA_rcc01693"/>
</dbReference>
<dbReference type="OrthoDB" id="7582980at2"/>
<dbReference type="EMBL" id="FXTO01000035">
    <property type="protein sequence ID" value="SMO97134.1"/>
    <property type="molecule type" value="Genomic_DNA"/>
</dbReference>
<protein>
    <recommendedName>
        <fullName evidence="4">Phage tail assembly chaperone</fullName>
    </recommendedName>
</protein>
<dbReference type="InterPro" id="IPR019056">
    <property type="entry name" value="Phage_TAC_6"/>
</dbReference>
<accession>A0A521FM17</accession>
<reference evidence="2 3" key="1">
    <citation type="submission" date="2017-05" db="EMBL/GenBank/DDBJ databases">
        <authorList>
            <person name="Varghese N."/>
            <person name="Submissions S."/>
        </authorList>
    </citation>
    <scope>NUCLEOTIDE SEQUENCE [LARGE SCALE GENOMIC DNA]</scope>
    <source>
        <strain evidence="2 3">DSM 29506</strain>
    </source>
</reference>
<evidence type="ECO:0008006" key="4">
    <source>
        <dbReference type="Google" id="ProtNLM"/>
    </source>
</evidence>
<name>A0A521FM17_9RHOB</name>
<organism evidence="2 3">
    <name type="scientific">Thalassovita litoralis</name>
    <dbReference type="NCBI Taxonomy" id="1010611"/>
    <lineage>
        <taxon>Bacteria</taxon>
        <taxon>Pseudomonadati</taxon>
        <taxon>Pseudomonadota</taxon>
        <taxon>Alphaproteobacteria</taxon>
        <taxon>Rhodobacterales</taxon>
        <taxon>Roseobacteraceae</taxon>
        <taxon>Thalassovita</taxon>
    </lineage>
</organism>